<keyword evidence="3" id="KW-0732">Signal</keyword>
<dbReference type="InterPro" id="IPR000259">
    <property type="entry name" value="Adhesion_dom_fimbrial"/>
</dbReference>
<dbReference type="GO" id="GO:0009289">
    <property type="term" value="C:pilus"/>
    <property type="evidence" value="ECO:0007669"/>
    <property type="project" value="UniProtKB-SubCell"/>
</dbReference>
<evidence type="ECO:0000313" key="6">
    <source>
        <dbReference type="EMBL" id="OQM42049.1"/>
    </source>
</evidence>
<dbReference type="SUPFAM" id="SSF49401">
    <property type="entry name" value="Bacterial adhesins"/>
    <property type="match status" value="1"/>
</dbReference>
<dbReference type="PANTHER" id="PTHR33420:SF3">
    <property type="entry name" value="FIMBRIAL SUBUNIT ELFA"/>
    <property type="match status" value="1"/>
</dbReference>
<comment type="similarity">
    <text evidence="2">Belongs to the fimbrial protein family.</text>
</comment>
<dbReference type="GO" id="GO:0043709">
    <property type="term" value="P:cell adhesion involved in single-species biofilm formation"/>
    <property type="evidence" value="ECO:0007669"/>
    <property type="project" value="TreeGrafter"/>
</dbReference>
<evidence type="ECO:0000256" key="4">
    <source>
        <dbReference type="ARBA" id="ARBA00023263"/>
    </source>
</evidence>
<evidence type="ECO:0000256" key="2">
    <source>
        <dbReference type="ARBA" id="ARBA00006671"/>
    </source>
</evidence>
<comment type="caution">
    <text evidence="6">The sequence shown here is derived from an EMBL/GenBank/DDBJ whole genome shotgun (WGS) entry which is preliminary data.</text>
</comment>
<comment type="subcellular location">
    <subcellularLocation>
        <location evidence="1">Fimbrium</location>
    </subcellularLocation>
</comment>
<evidence type="ECO:0000256" key="1">
    <source>
        <dbReference type="ARBA" id="ARBA00004561"/>
    </source>
</evidence>
<organism evidence="6 7">
    <name type="scientific">Citrobacter braakii</name>
    <dbReference type="NCBI Taxonomy" id="57706"/>
    <lineage>
        <taxon>Bacteria</taxon>
        <taxon>Pseudomonadati</taxon>
        <taxon>Pseudomonadota</taxon>
        <taxon>Gammaproteobacteria</taxon>
        <taxon>Enterobacterales</taxon>
        <taxon>Enterobacteriaceae</taxon>
        <taxon>Citrobacter</taxon>
        <taxon>Citrobacter freundii complex</taxon>
    </lineage>
</organism>
<keyword evidence="4" id="KW-0281">Fimbrium</keyword>
<name>A0A1V8P073_CITBR</name>
<proteinExistence type="inferred from homology"/>
<gene>
    <name evidence="6" type="ORF">BZK42_10945</name>
</gene>
<evidence type="ECO:0000259" key="5">
    <source>
        <dbReference type="Pfam" id="PF00419"/>
    </source>
</evidence>
<evidence type="ECO:0000256" key="3">
    <source>
        <dbReference type="ARBA" id="ARBA00022729"/>
    </source>
</evidence>
<protein>
    <submittedName>
        <fullName evidence="6">Ferrous iron transporter B</fullName>
    </submittedName>
</protein>
<dbReference type="EMBL" id="NAEW01000004">
    <property type="protein sequence ID" value="OQM42049.1"/>
    <property type="molecule type" value="Genomic_DNA"/>
</dbReference>
<dbReference type="InterPro" id="IPR036937">
    <property type="entry name" value="Adhesion_dom_fimbrial_sf"/>
</dbReference>
<accession>A0A1V8P073</accession>
<dbReference type="RefSeq" id="WP_046276152.1">
    <property type="nucleotide sequence ID" value="NZ_BPFM01000014.1"/>
</dbReference>
<dbReference type="Proteomes" id="UP000192573">
    <property type="component" value="Unassembled WGS sequence"/>
</dbReference>
<dbReference type="Gene3D" id="2.60.40.1090">
    <property type="entry name" value="Fimbrial-type adhesion domain"/>
    <property type="match status" value="1"/>
</dbReference>
<dbReference type="PANTHER" id="PTHR33420">
    <property type="entry name" value="FIMBRIAL SUBUNIT ELFA-RELATED"/>
    <property type="match status" value="1"/>
</dbReference>
<evidence type="ECO:0000313" key="7">
    <source>
        <dbReference type="Proteomes" id="UP000192573"/>
    </source>
</evidence>
<reference evidence="6 7" key="1">
    <citation type="submission" date="2017-03" db="EMBL/GenBank/DDBJ databases">
        <authorList>
            <person name="Afonso C.L."/>
            <person name="Miller P.J."/>
            <person name="Scott M.A."/>
            <person name="Spackman E."/>
            <person name="Goraichik I."/>
            <person name="Dimitrov K.M."/>
            <person name="Suarez D.L."/>
            <person name="Swayne D.E."/>
        </authorList>
    </citation>
    <scope>NUCLEOTIDE SEQUENCE [LARGE SCALE GENOMIC DNA]</scope>
    <source>
        <strain evidence="6 7">ATCC 51113</strain>
    </source>
</reference>
<dbReference type="AlphaFoldDB" id="A0A1V8P073"/>
<dbReference type="InterPro" id="IPR008966">
    <property type="entry name" value="Adhesion_dom_sf"/>
</dbReference>
<feature type="domain" description="Fimbrial-type adhesion" evidence="5">
    <location>
        <begin position="28"/>
        <end position="175"/>
    </location>
</feature>
<dbReference type="InterPro" id="IPR050263">
    <property type="entry name" value="Bact_Fimbrial_Adh_Pro"/>
</dbReference>
<sequence length="176" mass="17698">MKSKLLPLGVLISSLAGVSAMAADGEVNFNGEIIDAACKVTNSPASPLTVTLGQVSKSAFTNAGSTAAPTKFTLQLTDCPVSATKAAVKFDGSPVAGSPGVLALTAETGVAGGVGIQLYDDANTAIPLYNASKQYPLTSGTGVVNNLDFIARYIATSTTVTAGKANSMASFTIVYN</sequence>
<dbReference type="Pfam" id="PF00419">
    <property type="entry name" value="Fimbrial"/>
    <property type="match status" value="1"/>
</dbReference>